<dbReference type="PANTHER" id="PTHR23355:SF30">
    <property type="entry name" value="DIS3-LIKE EXONUCLEASE 1"/>
    <property type="match status" value="1"/>
</dbReference>
<evidence type="ECO:0000313" key="2">
    <source>
        <dbReference type="EMBL" id="KAJ7389203.1"/>
    </source>
</evidence>
<dbReference type="EMBL" id="MU825438">
    <property type="protein sequence ID" value="KAJ7389203.1"/>
    <property type="molecule type" value="Genomic_DNA"/>
</dbReference>
<feature type="region of interest" description="Disordered" evidence="1">
    <location>
        <begin position="273"/>
        <end position="311"/>
    </location>
</feature>
<gene>
    <name evidence="2" type="primary">DIS3L_5</name>
    <name evidence="2" type="ORF">OS493_033007</name>
</gene>
<sequence length="349" mass="39342">MLINASLFVGLTRAYLQVPLELEVASSSITKENSTSQTLCIAQPLKDFLLDTSSNKSLADSLDECVDPQDPNFNKVHRLLMAAVEKDNIAQLSNNKELQETCHHINIKHRAAQNAQKESVDLFQSLFFQDLHEDDERRNCDAVISVSGRMAFSCCSTVNLAIDKLIFAMYKITFKTEEPQNSNLLSYGLKGPVYLKDKTGQVVTPHVKEDSVFFGPGMLSRHDYHMTVRNAVGSFDFRLFDHIQVRISVAKSRAHAQALKLELMCLDTRQSPPLSEVTSQDDVSHKMKRSELVKEVKSSREEQDKSVGTQGLDGDFAKLKSEFGQTHDSVSFYCLMEFFREMSLRDDDG</sequence>
<evidence type="ECO:0000313" key="3">
    <source>
        <dbReference type="Proteomes" id="UP001163046"/>
    </source>
</evidence>
<name>A0A9X0D865_9CNID</name>
<dbReference type="GO" id="GO:0006402">
    <property type="term" value="P:mRNA catabolic process"/>
    <property type="evidence" value="ECO:0007669"/>
    <property type="project" value="TreeGrafter"/>
</dbReference>
<comment type="caution">
    <text evidence="2">The sequence shown here is derived from an EMBL/GenBank/DDBJ whole genome shotgun (WGS) entry which is preliminary data.</text>
</comment>
<feature type="compositionally biased region" description="Basic and acidic residues" evidence="1">
    <location>
        <begin position="282"/>
        <end position="305"/>
    </location>
</feature>
<dbReference type="GO" id="GO:0000175">
    <property type="term" value="F:3'-5'-RNA exonuclease activity"/>
    <property type="evidence" value="ECO:0007669"/>
    <property type="project" value="TreeGrafter"/>
</dbReference>
<protein>
    <submittedName>
        <fullName evidence="2">DIS3 mitotic control</fullName>
    </submittedName>
</protein>
<dbReference type="OrthoDB" id="372421at2759"/>
<dbReference type="PANTHER" id="PTHR23355">
    <property type="entry name" value="RIBONUCLEASE"/>
    <property type="match status" value="1"/>
</dbReference>
<dbReference type="InterPro" id="IPR050180">
    <property type="entry name" value="RNR_Ribonuclease"/>
</dbReference>
<keyword evidence="3" id="KW-1185">Reference proteome</keyword>
<proteinExistence type="predicted"/>
<dbReference type="GO" id="GO:0016075">
    <property type="term" value="P:rRNA catabolic process"/>
    <property type="evidence" value="ECO:0007669"/>
    <property type="project" value="TreeGrafter"/>
</dbReference>
<dbReference type="Gene3D" id="2.40.50.140">
    <property type="entry name" value="Nucleic acid-binding proteins"/>
    <property type="match status" value="1"/>
</dbReference>
<organism evidence="2 3">
    <name type="scientific">Desmophyllum pertusum</name>
    <dbReference type="NCBI Taxonomy" id="174260"/>
    <lineage>
        <taxon>Eukaryota</taxon>
        <taxon>Metazoa</taxon>
        <taxon>Cnidaria</taxon>
        <taxon>Anthozoa</taxon>
        <taxon>Hexacorallia</taxon>
        <taxon>Scleractinia</taxon>
        <taxon>Caryophylliina</taxon>
        <taxon>Caryophylliidae</taxon>
        <taxon>Desmophyllum</taxon>
    </lineage>
</organism>
<dbReference type="AlphaFoldDB" id="A0A9X0D865"/>
<dbReference type="GO" id="GO:0000177">
    <property type="term" value="C:cytoplasmic exosome (RNase complex)"/>
    <property type="evidence" value="ECO:0007669"/>
    <property type="project" value="TreeGrafter"/>
</dbReference>
<reference evidence="2" key="1">
    <citation type="submission" date="2023-01" db="EMBL/GenBank/DDBJ databases">
        <title>Genome assembly of the deep-sea coral Lophelia pertusa.</title>
        <authorList>
            <person name="Herrera S."/>
            <person name="Cordes E."/>
        </authorList>
    </citation>
    <scope>NUCLEOTIDE SEQUENCE</scope>
    <source>
        <strain evidence="2">USNM1676648</strain>
        <tissue evidence="2">Polyp</tissue>
    </source>
</reference>
<accession>A0A9X0D865</accession>
<dbReference type="Proteomes" id="UP001163046">
    <property type="component" value="Unassembled WGS sequence"/>
</dbReference>
<evidence type="ECO:0000256" key="1">
    <source>
        <dbReference type="SAM" id="MobiDB-lite"/>
    </source>
</evidence>
<dbReference type="InterPro" id="IPR012340">
    <property type="entry name" value="NA-bd_OB-fold"/>
</dbReference>